<dbReference type="AlphaFoldDB" id="A0AAE1E3Q4"/>
<protein>
    <recommendedName>
        <fullName evidence="3">Endonuclease/exonuclease/phosphatase domain-containing protein</fullName>
    </recommendedName>
</protein>
<evidence type="ECO:0000313" key="2">
    <source>
        <dbReference type="Proteomes" id="UP001283361"/>
    </source>
</evidence>
<name>A0AAE1E3Q4_9GAST</name>
<reference evidence="1" key="1">
    <citation type="journal article" date="2023" name="G3 (Bethesda)">
        <title>A reference genome for the long-term kleptoplast-retaining sea slug Elysia crispata morphotype clarki.</title>
        <authorList>
            <person name="Eastman K.E."/>
            <person name="Pendleton A.L."/>
            <person name="Shaikh M.A."/>
            <person name="Suttiyut T."/>
            <person name="Ogas R."/>
            <person name="Tomko P."/>
            <person name="Gavelis G."/>
            <person name="Widhalm J.R."/>
            <person name="Wisecaver J.H."/>
        </authorList>
    </citation>
    <scope>NUCLEOTIDE SEQUENCE</scope>
    <source>
        <strain evidence="1">ECLA1</strain>
    </source>
</reference>
<dbReference type="Proteomes" id="UP001283361">
    <property type="component" value="Unassembled WGS sequence"/>
</dbReference>
<evidence type="ECO:0008006" key="3">
    <source>
        <dbReference type="Google" id="ProtNLM"/>
    </source>
</evidence>
<proteinExistence type="predicted"/>
<evidence type="ECO:0000313" key="1">
    <source>
        <dbReference type="EMBL" id="KAK3791713.1"/>
    </source>
</evidence>
<dbReference type="Gene3D" id="3.60.10.10">
    <property type="entry name" value="Endonuclease/exonuclease/phosphatase"/>
    <property type="match status" value="1"/>
</dbReference>
<dbReference type="EMBL" id="JAWDGP010001444">
    <property type="protein sequence ID" value="KAK3791713.1"/>
    <property type="molecule type" value="Genomic_DNA"/>
</dbReference>
<accession>A0AAE1E3Q4</accession>
<gene>
    <name evidence="1" type="ORF">RRG08_057741</name>
</gene>
<comment type="caution">
    <text evidence="1">The sequence shown here is derived from an EMBL/GenBank/DDBJ whole genome shotgun (WGS) entry which is preliminary data.</text>
</comment>
<dbReference type="InterPro" id="IPR036691">
    <property type="entry name" value="Endo/exonu/phosph_ase_sf"/>
</dbReference>
<sequence length="90" mass="10762">MRYEKKCANTVIMGDFNAKIEGQRRRRRERMDWSFWNRDEERKRRKLIDFCTANRLFVTGIHSSPKTKIQDIGHGNHLEVITRIKLISAS</sequence>
<organism evidence="1 2">
    <name type="scientific">Elysia crispata</name>
    <name type="common">lettuce slug</name>
    <dbReference type="NCBI Taxonomy" id="231223"/>
    <lineage>
        <taxon>Eukaryota</taxon>
        <taxon>Metazoa</taxon>
        <taxon>Spiralia</taxon>
        <taxon>Lophotrochozoa</taxon>
        <taxon>Mollusca</taxon>
        <taxon>Gastropoda</taxon>
        <taxon>Heterobranchia</taxon>
        <taxon>Euthyneura</taxon>
        <taxon>Panpulmonata</taxon>
        <taxon>Sacoglossa</taxon>
        <taxon>Placobranchoidea</taxon>
        <taxon>Plakobranchidae</taxon>
        <taxon>Elysia</taxon>
    </lineage>
</organism>
<keyword evidence="2" id="KW-1185">Reference proteome</keyword>